<gene>
    <name evidence="4" type="ORF">EV141_0552</name>
</gene>
<dbReference type="InterPro" id="IPR015402">
    <property type="entry name" value="DUF1980"/>
</dbReference>
<dbReference type="NCBIfam" id="TIGR03943">
    <property type="entry name" value="TIGR03943 family putative permease subunit"/>
    <property type="match status" value="1"/>
</dbReference>
<feature type="transmembrane region" description="Helical" evidence="1">
    <location>
        <begin position="40"/>
        <end position="58"/>
    </location>
</feature>
<evidence type="ECO:0000313" key="5">
    <source>
        <dbReference type="Proteomes" id="UP000293519"/>
    </source>
</evidence>
<reference evidence="4 5" key="1">
    <citation type="journal article" date="2015" name="Stand. Genomic Sci.">
        <title>Genomic Encyclopedia of Bacterial and Archaeal Type Strains, Phase III: the genomes of soil and plant-associated and newly described type strains.</title>
        <authorList>
            <person name="Whitman W.B."/>
            <person name="Woyke T."/>
            <person name="Klenk H.P."/>
            <person name="Zhou Y."/>
            <person name="Lilburn T.G."/>
            <person name="Beck B.J."/>
            <person name="De Vos P."/>
            <person name="Vandamme P."/>
            <person name="Eisen J.A."/>
            <person name="Garrity G."/>
            <person name="Hugenholtz P."/>
            <person name="Kyrpides N.C."/>
        </authorList>
    </citation>
    <scope>NUCLEOTIDE SEQUENCE [LARGE SCALE GENOMIC DNA]</scope>
    <source>
        <strain evidence="4 5">CV2</strain>
    </source>
</reference>
<comment type="caution">
    <text evidence="4">The sequence shown here is derived from an EMBL/GenBank/DDBJ whole genome shotgun (WGS) entry which is preliminary data.</text>
</comment>
<proteinExistence type="predicted"/>
<dbReference type="OrthoDB" id="359029at2"/>
<dbReference type="InterPro" id="IPR048447">
    <property type="entry name" value="DUF1980_C"/>
</dbReference>
<feature type="domain" description="DUF1980" evidence="2">
    <location>
        <begin position="13"/>
        <end position="111"/>
    </location>
</feature>
<keyword evidence="1" id="KW-0812">Transmembrane</keyword>
<name>A0A4Q7LXB9_9MICO</name>
<evidence type="ECO:0000259" key="2">
    <source>
        <dbReference type="Pfam" id="PF09323"/>
    </source>
</evidence>
<feature type="domain" description="DUF1980" evidence="3">
    <location>
        <begin position="122"/>
        <end position="250"/>
    </location>
</feature>
<evidence type="ECO:0000259" key="3">
    <source>
        <dbReference type="Pfam" id="PF21537"/>
    </source>
</evidence>
<dbReference type="Proteomes" id="UP000293519">
    <property type="component" value="Unassembled WGS sequence"/>
</dbReference>
<protein>
    <submittedName>
        <fullName evidence="4">Putative repeat protein (TIGR03943 family)</fullName>
    </submittedName>
</protein>
<dbReference type="InterPro" id="IPR048493">
    <property type="entry name" value="DUF1980_N"/>
</dbReference>
<evidence type="ECO:0000256" key="1">
    <source>
        <dbReference type="SAM" id="Phobius"/>
    </source>
</evidence>
<keyword evidence="5" id="KW-1185">Reference proteome</keyword>
<feature type="transmembrane region" description="Helical" evidence="1">
    <location>
        <begin position="12"/>
        <end position="34"/>
    </location>
</feature>
<dbReference type="Pfam" id="PF09323">
    <property type="entry name" value="DUF1980"/>
    <property type="match status" value="1"/>
</dbReference>
<accession>A0A4Q7LXB9</accession>
<feature type="transmembrane region" description="Helical" evidence="1">
    <location>
        <begin position="78"/>
        <end position="99"/>
    </location>
</feature>
<keyword evidence="1" id="KW-1133">Transmembrane helix</keyword>
<dbReference type="InterPro" id="IPR052955">
    <property type="entry name" value="UPF0703_membrane_permease"/>
</dbReference>
<dbReference type="EMBL" id="SGWW01000001">
    <property type="protein sequence ID" value="RZS59331.1"/>
    <property type="molecule type" value="Genomic_DNA"/>
</dbReference>
<keyword evidence="1" id="KW-0472">Membrane</keyword>
<dbReference type="PANTHER" id="PTHR40047:SF1">
    <property type="entry name" value="UPF0703 PROTEIN YCGQ"/>
    <property type="match status" value="1"/>
</dbReference>
<dbReference type="Pfam" id="PF21537">
    <property type="entry name" value="DUF1980_C"/>
    <property type="match status" value="1"/>
</dbReference>
<dbReference type="PANTHER" id="PTHR40047">
    <property type="entry name" value="UPF0703 PROTEIN YCGQ"/>
    <property type="match status" value="1"/>
</dbReference>
<dbReference type="AlphaFoldDB" id="A0A4Q7LXB9"/>
<organism evidence="4 5">
    <name type="scientific">Microcella putealis</name>
    <dbReference type="NCBI Taxonomy" id="337005"/>
    <lineage>
        <taxon>Bacteria</taxon>
        <taxon>Bacillati</taxon>
        <taxon>Actinomycetota</taxon>
        <taxon>Actinomycetes</taxon>
        <taxon>Micrococcales</taxon>
        <taxon>Microbacteriaceae</taxon>
        <taxon>Microcella</taxon>
    </lineage>
</organism>
<sequence length="250" mass="26988">MWRSVQRWRGLVIIGAMAAVTLWLAASGQLALYIHPRYNLFTVLMAIIAVVLVVGALVGRRHHDDEDAPPPPRRSRAIALTAAAIAGVFTIGMVVVPPATLSTATAEQRAINASAASDAEAFEAATTADAEQVARFTVREWATILRQTSDLSFFADKPVTELVGFVTPDTSDPDNVFYVSRFTVTCCAVDAQPLGVPVYLPGWSDEFAVDDWVSIDGEFGSNPSSDSDQPVVILPAEVTPIELPREPYLF</sequence>
<evidence type="ECO:0000313" key="4">
    <source>
        <dbReference type="EMBL" id="RZS59331.1"/>
    </source>
</evidence>